<organism evidence="1 2">
    <name type="scientific">Shewanella surugensis</name>
    <dbReference type="NCBI Taxonomy" id="212020"/>
    <lineage>
        <taxon>Bacteria</taxon>
        <taxon>Pseudomonadati</taxon>
        <taxon>Pseudomonadota</taxon>
        <taxon>Gammaproteobacteria</taxon>
        <taxon>Alteromonadales</taxon>
        <taxon>Shewanellaceae</taxon>
        <taxon>Shewanella</taxon>
    </lineage>
</organism>
<reference evidence="1 2" key="1">
    <citation type="submission" date="2022-01" db="EMBL/GenBank/DDBJ databases">
        <title>Whole genome-based taxonomy of the Shewanellaceae.</title>
        <authorList>
            <person name="Martin-Rodriguez A.J."/>
        </authorList>
    </citation>
    <scope>NUCLEOTIDE SEQUENCE [LARGE SCALE GENOMIC DNA]</scope>
    <source>
        <strain evidence="1 2">DSM 17177</strain>
    </source>
</reference>
<comment type="caution">
    <text evidence="1">The sequence shown here is derived from an EMBL/GenBank/DDBJ whole genome shotgun (WGS) entry which is preliminary data.</text>
</comment>
<evidence type="ECO:0000313" key="1">
    <source>
        <dbReference type="EMBL" id="MCL1124413.1"/>
    </source>
</evidence>
<dbReference type="Proteomes" id="UP001203423">
    <property type="component" value="Unassembled WGS sequence"/>
</dbReference>
<name>A0ABT0L9M0_9GAMM</name>
<accession>A0ABT0L9M0</accession>
<dbReference type="RefSeq" id="WP_248939692.1">
    <property type="nucleotide sequence ID" value="NZ_JAKIKS010000023.1"/>
</dbReference>
<sequence>MNISTPKLLFIPVSSAEGMGEYMRSLIIADEVKRRRPDAHICFILSRHAPYASTCHHPVKLIDDTPTKRVKEVNLLMSDFLPDVVLFDASGRRSQLEHAQQLGAKVIFLSQHKRKRSRGMRIRRAIMTDSHWVVQPKFMISPINWFDKLKLKLINRMEPIVTGPIFINPNKTKKNEQLSKYQLIENEYLIFNAGSGGHQLNKGYAADELALAAKQIYAQTQLPCLMVFGDNYPKKLPCYEGVISVKSMQHGDFINLLSAAKAAVLSGGDTLLQAIALKKPVLTVAVSKDQHYRLNVCKVHDLAVASECNVESIVDGTIRLIKVERLNKQHQSLSLCECVNGLDIGLKEIERLLGEKLGTT</sequence>
<proteinExistence type="predicted"/>
<protein>
    <recommendedName>
        <fullName evidence="3">Glycosyltransferase family 9 protein</fullName>
    </recommendedName>
</protein>
<evidence type="ECO:0008006" key="3">
    <source>
        <dbReference type="Google" id="ProtNLM"/>
    </source>
</evidence>
<dbReference type="EMBL" id="JAKIKS010000023">
    <property type="protein sequence ID" value="MCL1124413.1"/>
    <property type="molecule type" value="Genomic_DNA"/>
</dbReference>
<evidence type="ECO:0000313" key="2">
    <source>
        <dbReference type="Proteomes" id="UP001203423"/>
    </source>
</evidence>
<gene>
    <name evidence="1" type="ORF">L2764_07980</name>
</gene>
<dbReference type="SUPFAM" id="SSF53756">
    <property type="entry name" value="UDP-Glycosyltransferase/glycogen phosphorylase"/>
    <property type="match status" value="1"/>
</dbReference>
<keyword evidence="2" id="KW-1185">Reference proteome</keyword>